<dbReference type="InterPro" id="IPR036047">
    <property type="entry name" value="F-box-like_dom_sf"/>
</dbReference>
<dbReference type="InterPro" id="IPR032675">
    <property type="entry name" value="LRR_dom_sf"/>
</dbReference>
<accession>A0A8H6W2I1</accession>
<dbReference type="RefSeq" id="XP_037217338.1">
    <property type="nucleotide sequence ID" value="XM_037365926.1"/>
</dbReference>
<evidence type="ECO:0000256" key="1">
    <source>
        <dbReference type="SAM" id="MobiDB-lite"/>
    </source>
</evidence>
<dbReference type="GeneID" id="59348442"/>
<protein>
    <submittedName>
        <fullName evidence="2">MYND-type domain-containing protein</fullName>
    </submittedName>
</protein>
<dbReference type="AlphaFoldDB" id="A0A8H6W2I1"/>
<dbReference type="Gene3D" id="3.80.10.10">
    <property type="entry name" value="Ribonuclease Inhibitor"/>
    <property type="match status" value="1"/>
</dbReference>
<gene>
    <name evidence="2" type="ORF">MIND_00930100</name>
</gene>
<comment type="caution">
    <text evidence="2">The sequence shown here is derived from an EMBL/GenBank/DDBJ whole genome shotgun (WGS) entry which is preliminary data.</text>
</comment>
<dbReference type="SUPFAM" id="SSF81383">
    <property type="entry name" value="F-box domain"/>
    <property type="match status" value="1"/>
</dbReference>
<proteinExistence type="predicted"/>
<organism evidence="2 3">
    <name type="scientific">Mycena indigotica</name>
    <dbReference type="NCBI Taxonomy" id="2126181"/>
    <lineage>
        <taxon>Eukaryota</taxon>
        <taxon>Fungi</taxon>
        <taxon>Dikarya</taxon>
        <taxon>Basidiomycota</taxon>
        <taxon>Agaricomycotina</taxon>
        <taxon>Agaricomycetes</taxon>
        <taxon>Agaricomycetidae</taxon>
        <taxon>Agaricales</taxon>
        <taxon>Marasmiineae</taxon>
        <taxon>Mycenaceae</taxon>
        <taxon>Mycena</taxon>
    </lineage>
</organism>
<dbReference type="SUPFAM" id="SSF52047">
    <property type="entry name" value="RNI-like"/>
    <property type="match status" value="1"/>
</dbReference>
<dbReference type="EMBL" id="JACAZF010000008">
    <property type="protein sequence ID" value="KAF7296979.1"/>
    <property type="molecule type" value="Genomic_DNA"/>
</dbReference>
<name>A0A8H6W2I1_9AGAR</name>
<dbReference type="Proteomes" id="UP000636479">
    <property type="component" value="Unassembled WGS sequence"/>
</dbReference>
<dbReference type="OrthoDB" id="3266451at2759"/>
<sequence>MSTAAALLRAQITDIHAQITTLRQQIVFLEGQQAGLHARLMETKYPILTLPEDVTIYIWAFVLGSQESNLDSRTLPSLTLSSVCRTWRQLALSTTMLWTDMTVSWASLSSAQCNTLLWTFLGRCGSAKPLDVHFHFIEEDTSSLAEAFATLSSGADRLRKIRLSNDQLFSSLDCLPELLPMLETLDLGTFLPRAHLGQVKSRFTPRLRSLNTISAKAPFTLGLSLDNLAKLVISSSDPSVQQVVALLRHTPRLEILHLKIFNDIARASDIPCPLSCLRELRCTSDVSTHVLKYLTLPALQDVTFSYIVDRGSRAIEDCMLRSKIMSLRCLTLSHIRFMFIRSIVASMPPMLAKLTLADLPWDYLETREFCQEVRRGAWFPGLAALVVDRWYLENPSLETVRLWVETVITRWGSAVPDSESWSSPESPPDGNESDSDESSKTPQPAAAAQLQSFQLGILQEDADSDLRALLKPLNQVHKQGLDLKISLNAEKLSDQ</sequence>
<feature type="region of interest" description="Disordered" evidence="1">
    <location>
        <begin position="415"/>
        <end position="446"/>
    </location>
</feature>
<keyword evidence="3" id="KW-1185">Reference proteome</keyword>
<reference evidence="2" key="1">
    <citation type="submission" date="2020-05" db="EMBL/GenBank/DDBJ databases">
        <title>Mycena genomes resolve the evolution of fungal bioluminescence.</title>
        <authorList>
            <person name="Tsai I.J."/>
        </authorList>
    </citation>
    <scope>NUCLEOTIDE SEQUENCE</scope>
    <source>
        <strain evidence="2">171206Taipei</strain>
    </source>
</reference>
<evidence type="ECO:0000313" key="3">
    <source>
        <dbReference type="Proteomes" id="UP000636479"/>
    </source>
</evidence>
<evidence type="ECO:0000313" key="2">
    <source>
        <dbReference type="EMBL" id="KAF7296979.1"/>
    </source>
</evidence>